<dbReference type="EMBL" id="LT630003">
    <property type="protein sequence ID" value="SET86788.1"/>
    <property type="molecule type" value="Genomic_DNA"/>
</dbReference>
<protein>
    <submittedName>
        <fullName evidence="1">Uncharacterized protein</fullName>
    </submittedName>
</protein>
<accession>A0ABY1CBF3</accession>
<sequence>MKHNFITSRDYEMVSDMENAGAPHKKDVIARLRRLFYAFVY</sequence>
<evidence type="ECO:0000313" key="1">
    <source>
        <dbReference type="EMBL" id="SET86788.1"/>
    </source>
</evidence>
<reference evidence="1 2" key="1">
    <citation type="submission" date="2016-10" db="EMBL/GenBank/DDBJ databases">
        <authorList>
            <person name="Varghese N."/>
            <person name="Submissions S."/>
        </authorList>
    </citation>
    <scope>NUCLEOTIDE SEQUENCE [LARGE SCALE GENOMIC DNA]</scope>
    <source>
        <strain evidence="1 2">ATCC 19403</strain>
    </source>
</reference>
<proteinExistence type="predicted"/>
<dbReference type="Proteomes" id="UP000198970">
    <property type="component" value="Chromosome I"/>
</dbReference>
<name>A0ABY1CBF3_9FIRM</name>
<keyword evidence="2" id="KW-1185">Reference proteome</keyword>
<gene>
    <name evidence="1" type="ORF">SAMN02745906_2559</name>
</gene>
<organism evidence="1 2">
    <name type="scientific">Lacrimispora sphenoides JCM 1415</name>
    <dbReference type="NCBI Taxonomy" id="1297793"/>
    <lineage>
        <taxon>Bacteria</taxon>
        <taxon>Bacillati</taxon>
        <taxon>Bacillota</taxon>
        <taxon>Clostridia</taxon>
        <taxon>Lachnospirales</taxon>
        <taxon>Lachnospiraceae</taxon>
        <taxon>Lacrimispora</taxon>
    </lineage>
</organism>
<evidence type="ECO:0000313" key="2">
    <source>
        <dbReference type="Proteomes" id="UP000198970"/>
    </source>
</evidence>